<evidence type="ECO:0000313" key="3">
    <source>
        <dbReference type="Proteomes" id="UP001139516"/>
    </source>
</evidence>
<dbReference type="AlphaFoldDB" id="A0A9X1YFU8"/>
<dbReference type="InterPro" id="IPR021312">
    <property type="entry name" value="DUF2889"/>
</dbReference>
<comment type="caution">
    <text evidence="2">The sequence shown here is derived from an EMBL/GenBank/DDBJ whole genome shotgun (WGS) entry which is preliminary data.</text>
</comment>
<name>A0A9X1YFU8_9PROT</name>
<keyword evidence="3" id="KW-1185">Reference proteome</keyword>
<accession>A0A9X1YFU8</accession>
<dbReference type="RefSeq" id="WP_248667565.1">
    <property type="nucleotide sequence ID" value="NZ_JALPRX010000057.1"/>
</dbReference>
<reference evidence="2" key="1">
    <citation type="submission" date="2022-04" db="EMBL/GenBank/DDBJ databases">
        <title>Roseomonas acroporae sp. nov., isolated from coral Acropora digitifera.</title>
        <authorList>
            <person name="Sun H."/>
        </authorList>
    </citation>
    <scope>NUCLEOTIDE SEQUENCE</scope>
    <source>
        <strain evidence="2">NAR14</strain>
    </source>
</reference>
<feature type="compositionally biased region" description="Low complexity" evidence="1">
    <location>
        <begin position="180"/>
        <end position="209"/>
    </location>
</feature>
<proteinExistence type="predicted"/>
<sequence>MPLSAPAPREPLHRRLIDIHGYQRADGLFDIEAQLADTKSYGFATPDRPHVAPGEPLHGMWLRLTVDERLTVIACEAATDHSPYAICPEAAPNFARLAGLRIGPGFNRAVGERVGGVQGCTHLREVLAQMATVAFQTLYPVRLEREAGNPAAAAAGRNALLGTCHAYAPDSPVVRRRWPGEAAGEGSPAAAPASVPGGAPGAVAEASPGIPAVPQAAD</sequence>
<gene>
    <name evidence="2" type="ORF">M0638_13735</name>
</gene>
<organism evidence="2 3">
    <name type="scientific">Roseomonas acroporae</name>
    <dbReference type="NCBI Taxonomy" id="2937791"/>
    <lineage>
        <taxon>Bacteria</taxon>
        <taxon>Pseudomonadati</taxon>
        <taxon>Pseudomonadota</taxon>
        <taxon>Alphaproteobacteria</taxon>
        <taxon>Acetobacterales</taxon>
        <taxon>Roseomonadaceae</taxon>
        <taxon>Roseomonas</taxon>
    </lineage>
</organism>
<dbReference type="Pfam" id="PF11136">
    <property type="entry name" value="DUF2889"/>
    <property type="match status" value="1"/>
</dbReference>
<evidence type="ECO:0000256" key="1">
    <source>
        <dbReference type="SAM" id="MobiDB-lite"/>
    </source>
</evidence>
<feature type="region of interest" description="Disordered" evidence="1">
    <location>
        <begin position="177"/>
        <end position="218"/>
    </location>
</feature>
<protein>
    <submittedName>
        <fullName evidence="2">DUF2889 domain-containing protein</fullName>
    </submittedName>
</protein>
<dbReference type="Proteomes" id="UP001139516">
    <property type="component" value="Unassembled WGS sequence"/>
</dbReference>
<evidence type="ECO:0000313" key="2">
    <source>
        <dbReference type="EMBL" id="MCK8785446.1"/>
    </source>
</evidence>
<dbReference type="EMBL" id="JALPRX010000057">
    <property type="protein sequence ID" value="MCK8785446.1"/>
    <property type="molecule type" value="Genomic_DNA"/>
</dbReference>